<dbReference type="EMBL" id="QTSX02003161">
    <property type="protein sequence ID" value="KAJ9071571.1"/>
    <property type="molecule type" value="Genomic_DNA"/>
</dbReference>
<name>A0ACC2TAU9_9FUNG</name>
<dbReference type="Proteomes" id="UP001165960">
    <property type="component" value="Unassembled WGS sequence"/>
</dbReference>
<comment type="caution">
    <text evidence="1">The sequence shown here is derived from an EMBL/GenBank/DDBJ whole genome shotgun (WGS) entry which is preliminary data.</text>
</comment>
<evidence type="ECO:0000313" key="1">
    <source>
        <dbReference type="EMBL" id="KAJ9071571.1"/>
    </source>
</evidence>
<reference evidence="1" key="1">
    <citation type="submission" date="2022-04" db="EMBL/GenBank/DDBJ databases">
        <title>Genome of the entomopathogenic fungus Entomophthora muscae.</title>
        <authorList>
            <person name="Elya C."/>
            <person name="Lovett B.R."/>
            <person name="Lee E."/>
            <person name="Macias A.M."/>
            <person name="Hajek A.E."/>
            <person name="De Bivort B.L."/>
            <person name="Kasson M.T."/>
            <person name="De Fine Licht H.H."/>
            <person name="Stajich J.E."/>
        </authorList>
    </citation>
    <scope>NUCLEOTIDE SEQUENCE</scope>
    <source>
        <strain evidence="1">Berkeley</strain>
    </source>
</reference>
<organism evidence="1 2">
    <name type="scientific">Entomophthora muscae</name>
    <dbReference type="NCBI Taxonomy" id="34485"/>
    <lineage>
        <taxon>Eukaryota</taxon>
        <taxon>Fungi</taxon>
        <taxon>Fungi incertae sedis</taxon>
        <taxon>Zoopagomycota</taxon>
        <taxon>Entomophthoromycotina</taxon>
        <taxon>Entomophthoromycetes</taxon>
        <taxon>Entomophthorales</taxon>
        <taxon>Entomophthoraceae</taxon>
        <taxon>Entomophthora</taxon>
    </lineage>
</organism>
<proteinExistence type="predicted"/>
<keyword evidence="2" id="KW-1185">Reference proteome</keyword>
<evidence type="ECO:0000313" key="2">
    <source>
        <dbReference type="Proteomes" id="UP001165960"/>
    </source>
</evidence>
<protein>
    <submittedName>
        <fullName evidence="1">Uncharacterized protein</fullName>
    </submittedName>
</protein>
<sequence>MADNQSISSKEEADISPVNVLESKIATKSKENTLSNSNSEGKNEISDFSVAKNSFKQLVKDIPLAADIQEENPSESAVQESKLKEDTEKLIKSDISVDSKAAKSNSAALTTELSLESDEIKEKKHASTSEVEAKENSNISDYKEKSNSTSDLEATEEKSPSSSNLEENTPTSDKLKAEENTEIHITSNVFEPQENKSISEQTSLPVEIQNLNETNLPAKAEIDESTDQSTNMAKEDSKKESTDAPLSKEAPTRVPENAAEPTQDMFGMTEEEALAFLKEENDAKKALASAGPPKIELYGSSVSGNMKIKKAQNKMMDTLERFKILYDFIDLAADEQAKLYIKRKNPTSTTIPQLYINGEFKMEFDEFEELLEYDELFEALGVEPDF</sequence>
<gene>
    <name evidence="1" type="ORF">DSO57_1035656</name>
</gene>
<accession>A0ACC2TAU9</accession>